<dbReference type="InterPro" id="IPR011006">
    <property type="entry name" value="CheY-like_superfamily"/>
</dbReference>
<protein>
    <submittedName>
        <fullName evidence="7">Response regulator</fullName>
    </submittedName>
</protein>
<dbReference type="PANTHER" id="PTHR44591">
    <property type="entry name" value="STRESS RESPONSE REGULATOR PROTEIN 1"/>
    <property type="match status" value="1"/>
</dbReference>
<keyword evidence="3" id="KW-0805">Transcription regulation</keyword>
<keyword evidence="2" id="KW-0902">Two-component regulatory system</keyword>
<evidence type="ECO:0000256" key="3">
    <source>
        <dbReference type="ARBA" id="ARBA00023015"/>
    </source>
</evidence>
<dbReference type="AlphaFoldDB" id="A0A9X2D2U9"/>
<comment type="caution">
    <text evidence="7">The sequence shown here is derived from an EMBL/GenBank/DDBJ whole genome shotgun (WGS) entry which is preliminary data.</text>
</comment>
<dbReference type="EMBL" id="JAJKBJ010000029">
    <property type="protein sequence ID" value="MCL9685539.1"/>
    <property type="molecule type" value="Genomic_DNA"/>
</dbReference>
<dbReference type="InterPro" id="IPR001789">
    <property type="entry name" value="Sig_transdc_resp-reg_receiver"/>
</dbReference>
<dbReference type="PANTHER" id="PTHR44591:SF25">
    <property type="entry name" value="CHEMOTAXIS TWO-COMPONENT RESPONSE REGULATOR"/>
    <property type="match status" value="1"/>
</dbReference>
<keyword evidence="1 5" id="KW-0597">Phosphoprotein</keyword>
<keyword evidence="4" id="KW-0804">Transcription</keyword>
<dbReference type="PROSITE" id="PS50110">
    <property type="entry name" value="RESPONSE_REGULATORY"/>
    <property type="match status" value="1"/>
</dbReference>
<reference evidence="7" key="1">
    <citation type="submission" date="2021-11" db="EMBL/GenBank/DDBJ databases">
        <title>Legionella maioricencis sp. nov., a new species isolated from hot water samples in Mallorca.</title>
        <authorList>
            <person name="Crespi S."/>
            <person name="Drasar V."/>
            <person name="Salva-Serra F."/>
            <person name="Jaen-Luchoro D."/>
            <person name="Pineiro-Iglesias B."/>
            <person name="Aliaga F."/>
            <person name="Fernandez-Juarez V."/>
            <person name="Coll G."/>
            <person name="Moore E.R.B."/>
            <person name="Bennasar-Figueras A."/>
        </authorList>
    </citation>
    <scope>NUCLEOTIDE SEQUENCE</scope>
    <source>
        <strain evidence="7">HCPI-6</strain>
    </source>
</reference>
<dbReference type="Pfam" id="PF00072">
    <property type="entry name" value="Response_reg"/>
    <property type="match status" value="1"/>
</dbReference>
<feature type="domain" description="Response regulatory" evidence="6">
    <location>
        <begin position="5"/>
        <end position="119"/>
    </location>
</feature>
<dbReference type="Proteomes" id="UP001139721">
    <property type="component" value="Unassembled WGS sequence"/>
</dbReference>
<evidence type="ECO:0000313" key="7">
    <source>
        <dbReference type="EMBL" id="MCL9685539.1"/>
    </source>
</evidence>
<dbReference type="GO" id="GO:0000160">
    <property type="term" value="P:phosphorelay signal transduction system"/>
    <property type="evidence" value="ECO:0007669"/>
    <property type="project" value="UniProtKB-KW"/>
</dbReference>
<dbReference type="SMART" id="SM00448">
    <property type="entry name" value="REC"/>
    <property type="match status" value="1"/>
</dbReference>
<evidence type="ECO:0000256" key="4">
    <source>
        <dbReference type="ARBA" id="ARBA00023163"/>
    </source>
</evidence>
<dbReference type="RefSeq" id="WP_250424372.1">
    <property type="nucleotide sequence ID" value="NZ_JAJKBJ010000029.1"/>
</dbReference>
<dbReference type="InterPro" id="IPR050595">
    <property type="entry name" value="Bact_response_regulator"/>
</dbReference>
<dbReference type="CDD" id="cd17537">
    <property type="entry name" value="REC_FixJ"/>
    <property type="match status" value="1"/>
</dbReference>
<dbReference type="SUPFAM" id="SSF52172">
    <property type="entry name" value="CheY-like"/>
    <property type="match status" value="1"/>
</dbReference>
<evidence type="ECO:0000259" key="6">
    <source>
        <dbReference type="PROSITE" id="PS50110"/>
    </source>
</evidence>
<evidence type="ECO:0000256" key="5">
    <source>
        <dbReference type="PROSITE-ProRule" id="PRU00169"/>
    </source>
</evidence>
<keyword evidence="8" id="KW-1185">Reference proteome</keyword>
<name>A0A9X2D2U9_9GAMM</name>
<dbReference type="Gene3D" id="3.40.50.2300">
    <property type="match status" value="1"/>
</dbReference>
<proteinExistence type="predicted"/>
<sequence length="153" mass="17607">MNNNTVYIVDDDVELLNALKWLFESINFKAKTYLHAFDFLEQYNPNDRGCLITDVCMPDMSGLELLEKLKTQNSLLNVIIITGFGDIPMAIRAMKAGAIDFIEKPLNEQDLLELIQKCLVHYNVDYSSNFIIDKDKLLTESELQALDLIWKED</sequence>
<evidence type="ECO:0000256" key="1">
    <source>
        <dbReference type="ARBA" id="ARBA00022553"/>
    </source>
</evidence>
<evidence type="ECO:0000256" key="2">
    <source>
        <dbReference type="ARBA" id="ARBA00023012"/>
    </source>
</evidence>
<dbReference type="FunFam" id="3.40.50.2300:FF:000018">
    <property type="entry name" value="DNA-binding transcriptional regulator NtrC"/>
    <property type="match status" value="1"/>
</dbReference>
<accession>A0A9X2D2U9</accession>
<feature type="modified residue" description="4-aspartylphosphate" evidence="5">
    <location>
        <position position="54"/>
    </location>
</feature>
<gene>
    <name evidence="7" type="ORF">LOX96_15660</name>
</gene>
<evidence type="ECO:0000313" key="8">
    <source>
        <dbReference type="Proteomes" id="UP001139721"/>
    </source>
</evidence>
<organism evidence="7 8">
    <name type="scientific">Legionella maioricensis</name>
    <dbReference type="NCBI Taxonomy" id="2896528"/>
    <lineage>
        <taxon>Bacteria</taxon>
        <taxon>Pseudomonadati</taxon>
        <taxon>Pseudomonadota</taxon>
        <taxon>Gammaproteobacteria</taxon>
        <taxon>Legionellales</taxon>
        <taxon>Legionellaceae</taxon>
        <taxon>Legionella</taxon>
    </lineage>
</organism>